<accession>A0A9W9ZMU7</accession>
<comment type="caution">
    <text evidence="1">The sequence shown here is derived from an EMBL/GenBank/DDBJ whole genome shotgun (WGS) entry which is preliminary data.</text>
</comment>
<evidence type="ECO:0000313" key="2">
    <source>
        <dbReference type="Proteomes" id="UP001163046"/>
    </source>
</evidence>
<name>A0A9W9ZMU7_9CNID</name>
<sequence>MQTQQNKASPLSNIVKSEATISLCAVKQEDVSSEGTCQLGSPTFDFPVKRPLIDSAGPAMTTPYTKRIKQERDWEPSFSENKEGISSSITSLQSIVNEVVRSFENDNNYENILSSQRTDNSGFNSTNDTPLSVQKDAIVIERKERQLNSSPQFACRCE</sequence>
<dbReference type="EMBL" id="MU825889">
    <property type="protein sequence ID" value="KAJ7384220.1"/>
    <property type="molecule type" value="Genomic_DNA"/>
</dbReference>
<dbReference type="AlphaFoldDB" id="A0A9W9ZMU7"/>
<protein>
    <submittedName>
        <fullName evidence="1">Uncharacterized protein</fullName>
    </submittedName>
</protein>
<keyword evidence="2" id="KW-1185">Reference proteome</keyword>
<organism evidence="1 2">
    <name type="scientific">Desmophyllum pertusum</name>
    <dbReference type="NCBI Taxonomy" id="174260"/>
    <lineage>
        <taxon>Eukaryota</taxon>
        <taxon>Metazoa</taxon>
        <taxon>Cnidaria</taxon>
        <taxon>Anthozoa</taxon>
        <taxon>Hexacorallia</taxon>
        <taxon>Scleractinia</taxon>
        <taxon>Caryophylliina</taxon>
        <taxon>Caryophylliidae</taxon>
        <taxon>Desmophyllum</taxon>
    </lineage>
</organism>
<dbReference type="Proteomes" id="UP001163046">
    <property type="component" value="Unassembled WGS sequence"/>
</dbReference>
<proteinExistence type="predicted"/>
<reference evidence="1" key="1">
    <citation type="submission" date="2023-01" db="EMBL/GenBank/DDBJ databases">
        <title>Genome assembly of the deep-sea coral Lophelia pertusa.</title>
        <authorList>
            <person name="Herrera S."/>
            <person name="Cordes E."/>
        </authorList>
    </citation>
    <scope>NUCLEOTIDE SEQUENCE</scope>
    <source>
        <strain evidence="1">USNM1676648</strain>
        <tissue evidence="1">Polyp</tissue>
    </source>
</reference>
<gene>
    <name evidence="1" type="ORF">OS493_022850</name>
</gene>
<evidence type="ECO:0000313" key="1">
    <source>
        <dbReference type="EMBL" id="KAJ7384220.1"/>
    </source>
</evidence>